<evidence type="ECO:0000313" key="4">
    <source>
        <dbReference type="EMBL" id="KWX09109.1"/>
    </source>
</evidence>
<evidence type="ECO:0000256" key="1">
    <source>
        <dbReference type="ARBA" id="ARBA00007120"/>
    </source>
</evidence>
<dbReference type="PATRIC" id="fig|1469144.8.peg.3998"/>
<proteinExistence type="inferred from homology"/>
<organism evidence="3 6">
    <name type="scientific">Carbonactinospora thermoautotrophica</name>
    <dbReference type="NCBI Taxonomy" id="1469144"/>
    <lineage>
        <taxon>Bacteria</taxon>
        <taxon>Bacillati</taxon>
        <taxon>Actinomycetota</taxon>
        <taxon>Actinomycetes</taxon>
        <taxon>Kitasatosporales</taxon>
        <taxon>Carbonactinosporaceae</taxon>
        <taxon>Carbonactinospora</taxon>
    </lineage>
</organism>
<dbReference type="InterPro" id="IPR008914">
    <property type="entry name" value="PEBP"/>
</dbReference>
<dbReference type="Gene3D" id="3.90.280.10">
    <property type="entry name" value="PEBP-like"/>
    <property type="match status" value="1"/>
</dbReference>
<evidence type="ECO:0000313" key="3">
    <source>
        <dbReference type="EMBL" id="KWX04508.1"/>
    </source>
</evidence>
<evidence type="ECO:0000313" key="6">
    <source>
        <dbReference type="Proteomes" id="UP000070659"/>
    </source>
</evidence>
<sequence>MAGIQLRSHAFHDHDLMPERFSRPGGNTSPPLEWSGMPHDTEEVVLLCEDPDAPDGTFLHWLVTGIDPTASGVPEGNQPPGGLEWHNDFGEIGYSGPQPPPGDEPHRYFFRLYAVREPLKLPRHPNADDVHRALEGRELASGTLVGRFGR</sequence>
<reference evidence="3 6" key="1">
    <citation type="submission" date="2015-02" db="EMBL/GenBank/DDBJ databases">
        <title>Physiological reanalysis, assessment of diazotrophy, and genome sequences of multiple isolates of Streptomyces thermoautotrophicus.</title>
        <authorList>
            <person name="MacKellar D.C."/>
            <person name="Lieber L."/>
            <person name="Norman J."/>
            <person name="Bolger A."/>
            <person name="Tobin C."/>
            <person name="Murray J.W."/>
            <person name="Prell J."/>
        </authorList>
    </citation>
    <scope>NUCLEOTIDE SEQUENCE [LARGE SCALE GENOMIC DNA]</scope>
    <source>
        <strain evidence="3 6">UBT1</strain>
    </source>
</reference>
<feature type="region of interest" description="Disordered" evidence="2">
    <location>
        <begin position="69"/>
        <end position="103"/>
    </location>
</feature>
<evidence type="ECO:0000256" key="2">
    <source>
        <dbReference type="SAM" id="MobiDB-lite"/>
    </source>
</evidence>
<reference evidence="5" key="2">
    <citation type="submission" date="2015-02" db="EMBL/GenBank/DDBJ databases">
        <title>Physiological reanalysis, assessment of diazotrophy, and genome sequences of multiple isolates of Streptomyces thermoautotrophicus.</title>
        <authorList>
            <person name="MacKellar D.C."/>
            <person name="Lieber L."/>
            <person name="Norman J."/>
            <person name="Bolger A."/>
            <person name="Tobin C."/>
            <person name="Murray J.W."/>
            <person name="Friesen M."/>
            <person name="Prell J."/>
        </authorList>
    </citation>
    <scope>NUCLEOTIDE SEQUENCE [LARGE SCALE GENOMIC DNA]</scope>
    <source>
        <strain evidence="5">UBT1</strain>
    </source>
</reference>
<dbReference type="RefSeq" id="WP_066885558.1">
    <property type="nucleotide sequence ID" value="NZ_JYIK01000887.1"/>
</dbReference>
<comment type="similarity">
    <text evidence="1">Belongs to the UPF0098 family.</text>
</comment>
<dbReference type="NCBIfam" id="TIGR00481">
    <property type="entry name" value="YbhB/YbcL family Raf kinase inhibitor-like protein"/>
    <property type="match status" value="1"/>
</dbReference>
<accession>A0A132N2Y8</accession>
<dbReference type="EMBL" id="JYIJ01000015">
    <property type="protein sequence ID" value="KWX04508.1"/>
    <property type="molecule type" value="Genomic_DNA"/>
</dbReference>
<comment type="caution">
    <text evidence="3">The sequence shown here is derived from an EMBL/GenBank/DDBJ whole genome shotgun (WGS) entry which is preliminary data.</text>
</comment>
<dbReference type="Proteomes" id="UP000070659">
    <property type="component" value="Unassembled WGS sequence"/>
</dbReference>
<feature type="compositionally biased region" description="Basic and acidic residues" evidence="2">
    <location>
        <begin position="10"/>
        <end position="22"/>
    </location>
</feature>
<dbReference type="AlphaFoldDB" id="A0A132N2Y8"/>
<feature type="region of interest" description="Disordered" evidence="2">
    <location>
        <begin position="1"/>
        <end position="37"/>
    </location>
</feature>
<gene>
    <name evidence="3" type="ORF">TH66_08090</name>
    <name evidence="4" type="ORF">TR74_11595</name>
</gene>
<dbReference type="PANTHER" id="PTHR30289">
    <property type="entry name" value="UNCHARACTERIZED PROTEIN YBCL-RELATED"/>
    <property type="match status" value="1"/>
</dbReference>
<dbReference type="InterPro" id="IPR005247">
    <property type="entry name" value="YbhB_YbcL/LppC-like"/>
</dbReference>
<dbReference type="PANTHER" id="PTHR30289:SF1">
    <property type="entry name" value="PEBP (PHOSPHATIDYLETHANOLAMINE-BINDING PROTEIN) FAMILY PROTEIN"/>
    <property type="match status" value="1"/>
</dbReference>
<dbReference type="Proteomes" id="UP000070598">
    <property type="component" value="Unassembled WGS sequence"/>
</dbReference>
<dbReference type="CDD" id="cd00865">
    <property type="entry name" value="PEBP_bact_arch"/>
    <property type="match status" value="1"/>
</dbReference>
<dbReference type="InterPro" id="IPR036610">
    <property type="entry name" value="PEBP-like_sf"/>
</dbReference>
<protein>
    <submittedName>
        <fullName evidence="3">Phosphatidylethanolamine-binding protein</fullName>
    </submittedName>
</protein>
<name>A0A132N2Y8_9ACTN</name>
<dbReference type="OrthoDB" id="9797506at2"/>
<evidence type="ECO:0000313" key="5">
    <source>
        <dbReference type="Proteomes" id="UP000070598"/>
    </source>
</evidence>
<dbReference type="SUPFAM" id="SSF49777">
    <property type="entry name" value="PEBP-like"/>
    <property type="match status" value="1"/>
</dbReference>
<dbReference type="Pfam" id="PF01161">
    <property type="entry name" value="PBP"/>
    <property type="match status" value="1"/>
</dbReference>
<dbReference type="EMBL" id="JYIK01000887">
    <property type="protein sequence ID" value="KWX09109.1"/>
    <property type="molecule type" value="Genomic_DNA"/>
</dbReference>